<dbReference type="Proteomes" id="UP000294546">
    <property type="component" value="Unassembled WGS sequence"/>
</dbReference>
<evidence type="ECO:0000256" key="1">
    <source>
        <dbReference type="ARBA" id="ARBA00001946"/>
    </source>
</evidence>
<dbReference type="NCBIfam" id="TIGR01509">
    <property type="entry name" value="HAD-SF-IA-v3"/>
    <property type="match status" value="1"/>
</dbReference>
<dbReference type="AlphaFoldDB" id="A0A4R1GNT5"/>
<proteinExistence type="inferred from homology"/>
<dbReference type="PANTHER" id="PTHR46193">
    <property type="entry name" value="6-PHOSPHOGLUCONATE PHOSPHATASE"/>
    <property type="match status" value="1"/>
</dbReference>
<protein>
    <submittedName>
        <fullName evidence="6">HAD superfamily hydrolase (TIGR01509 family)</fullName>
    </submittedName>
</protein>
<dbReference type="Pfam" id="PF13419">
    <property type="entry name" value="HAD_2"/>
    <property type="match status" value="1"/>
</dbReference>
<dbReference type="GO" id="GO:0046872">
    <property type="term" value="F:metal ion binding"/>
    <property type="evidence" value="ECO:0007669"/>
    <property type="project" value="UniProtKB-KW"/>
</dbReference>
<sequence>MKFNAVLFDHDGTLVDSEAIHMQLWREVMTPYGVQISDADYWEKMLGVPMEQSAAELIDLHRLNTSVELISAAKNSANRAFLSNNCFPQIAGATEALKSLAARTRLALVSGSQRDCVEASIRGHGWSSMFEQVVSGDDVERNKPHPDSYLKALELMRQPANASVAVEDTETGVLAARAAGLEVIAIRSPLSASHDFSAATAVVDSLSEAHQWLLARLA</sequence>
<evidence type="ECO:0000256" key="4">
    <source>
        <dbReference type="ARBA" id="ARBA00022842"/>
    </source>
</evidence>
<dbReference type="SFLD" id="SFLDG01135">
    <property type="entry name" value="C1.5.6:_HAD__Beta-PGM__Phospha"/>
    <property type="match status" value="1"/>
</dbReference>
<name>A0A4R1GNT5_9GAMM</name>
<dbReference type="InterPro" id="IPR023198">
    <property type="entry name" value="PGP-like_dom2"/>
</dbReference>
<keyword evidence="4" id="KW-0460">Magnesium</keyword>
<accession>A0A4R1GNT5</accession>
<comment type="similarity">
    <text evidence="2">Belongs to the HAD-like hydrolase superfamily. CbbY/CbbZ/Gph/YieH family.</text>
</comment>
<evidence type="ECO:0000256" key="5">
    <source>
        <dbReference type="ARBA" id="ARBA00023277"/>
    </source>
</evidence>
<dbReference type="SFLD" id="SFLDG01129">
    <property type="entry name" value="C1.5:_HAD__Beta-PGM__Phosphata"/>
    <property type="match status" value="1"/>
</dbReference>
<evidence type="ECO:0000256" key="3">
    <source>
        <dbReference type="ARBA" id="ARBA00022723"/>
    </source>
</evidence>
<gene>
    <name evidence="6" type="ORF">CLV83_0675</name>
</gene>
<dbReference type="PANTHER" id="PTHR46193:SF18">
    <property type="entry name" value="HEXITOL PHOSPHATASE B"/>
    <property type="match status" value="1"/>
</dbReference>
<dbReference type="Gene3D" id="1.10.150.240">
    <property type="entry name" value="Putative phosphatase, domain 2"/>
    <property type="match status" value="1"/>
</dbReference>
<keyword evidence="6" id="KW-0378">Hydrolase</keyword>
<comment type="cofactor">
    <cofactor evidence="1">
        <name>Mg(2+)</name>
        <dbReference type="ChEBI" id="CHEBI:18420"/>
    </cofactor>
</comment>
<dbReference type="OrthoDB" id="9782449at2"/>
<dbReference type="EMBL" id="SMFU01000007">
    <property type="protein sequence ID" value="TCK08585.1"/>
    <property type="molecule type" value="Genomic_DNA"/>
</dbReference>
<keyword evidence="7" id="KW-1185">Reference proteome</keyword>
<evidence type="ECO:0000256" key="2">
    <source>
        <dbReference type="ARBA" id="ARBA00006171"/>
    </source>
</evidence>
<evidence type="ECO:0000313" key="7">
    <source>
        <dbReference type="Proteomes" id="UP000294546"/>
    </source>
</evidence>
<dbReference type="PRINTS" id="PR00413">
    <property type="entry name" value="HADHALOGNASE"/>
</dbReference>
<dbReference type="SUPFAM" id="SSF56784">
    <property type="entry name" value="HAD-like"/>
    <property type="match status" value="1"/>
</dbReference>
<dbReference type="InterPro" id="IPR051600">
    <property type="entry name" value="Beta-PGM-like"/>
</dbReference>
<keyword evidence="5" id="KW-0119">Carbohydrate metabolism</keyword>
<dbReference type="Gene3D" id="3.40.50.1000">
    <property type="entry name" value="HAD superfamily/HAD-like"/>
    <property type="match status" value="1"/>
</dbReference>
<keyword evidence="3" id="KW-0479">Metal-binding</keyword>
<organism evidence="6 7">
    <name type="scientific">Marinobacterium mangrovicola</name>
    <dbReference type="NCBI Taxonomy" id="1476959"/>
    <lineage>
        <taxon>Bacteria</taxon>
        <taxon>Pseudomonadati</taxon>
        <taxon>Pseudomonadota</taxon>
        <taxon>Gammaproteobacteria</taxon>
        <taxon>Oceanospirillales</taxon>
        <taxon>Oceanospirillaceae</taxon>
        <taxon>Marinobacterium</taxon>
    </lineage>
</organism>
<dbReference type="RefSeq" id="WP_132287457.1">
    <property type="nucleotide sequence ID" value="NZ_SMFU01000007.1"/>
</dbReference>
<dbReference type="InterPro" id="IPR006439">
    <property type="entry name" value="HAD-SF_hydro_IA"/>
</dbReference>
<dbReference type="GO" id="GO:0016787">
    <property type="term" value="F:hydrolase activity"/>
    <property type="evidence" value="ECO:0007669"/>
    <property type="project" value="UniProtKB-KW"/>
</dbReference>
<dbReference type="InterPro" id="IPR023214">
    <property type="entry name" value="HAD_sf"/>
</dbReference>
<dbReference type="SFLD" id="SFLDS00003">
    <property type="entry name" value="Haloacid_Dehalogenase"/>
    <property type="match status" value="1"/>
</dbReference>
<evidence type="ECO:0000313" key="6">
    <source>
        <dbReference type="EMBL" id="TCK08585.1"/>
    </source>
</evidence>
<comment type="caution">
    <text evidence="6">The sequence shown here is derived from an EMBL/GenBank/DDBJ whole genome shotgun (WGS) entry which is preliminary data.</text>
</comment>
<dbReference type="InterPro" id="IPR036412">
    <property type="entry name" value="HAD-like_sf"/>
</dbReference>
<dbReference type="InterPro" id="IPR041492">
    <property type="entry name" value="HAD_2"/>
</dbReference>
<reference evidence="6 7" key="1">
    <citation type="submission" date="2019-03" db="EMBL/GenBank/DDBJ databases">
        <title>Genomic Encyclopedia of Archaeal and Bacterial Type Strains, Phase II (KMG-II): from individual species to whole genera.</title>
        <authorList>
            <person name="Goeker M."/>
        </authorList>
    </citation>
    <scope>NUCLEOTIDE SEQUENCE [LARGE SCALE GENOMIC DNA]</scope>
    <source>
        <strain evidence="6 7">DSM 27697</strain>
    </source>
</reference>